<protein>
    <submittedName>
        <fullName evidence="2">Uncharacterized protein</fullName>
    </submittedName>
</protein>
<dbReference type="Proteomes" id="UP000092993">
    <property type="component" value="Unassembled WGS sequence"/>
</dbReference>
<proteinExistence type="predicted"/>
<organism evidence="2 3">
    <name type="scientific">Grifola frondosa</name>
    <name type="common">Maitake</name>
    <name type="synonym">Polyporus frondosus</name>
    <dbReference type="NCBI Taxonomy" id="5627"/>
    <lineage>
        <taxon>Eukaryota</taxon>
        <taxon>Fungi</taxon>
        <taxon>Dikarya</taxon>
        <taxon>Basidiomycota</taxon>
        <taxon>Agaricomycotina</taxon>
        <taxon>Agaricomycetes</taxon>
        <taxon>Polyporales</taxon>
        <taxon>Grifolaceae</taxon>
        <taxon>Grifola</taxon>
    </lineage>
</organism>
<sequence>MLSPTNEKNNGASCTWATRCAMKTQRESDGLLADDSRFAWMLRSCARETGLAEMPATHRDDAPQKLQAVPMEKKKKCWTDANERSESANRGQKVRKCIAGGPCFVLGNGDLMRKRIDEYQRFVGWTKR</sequence>
<name>A0A1C7LTQ7_GRIFR</name>
<feature type="region of interest" description="Disordered" evidence="1">
    <location>
        <begin position="69"/>
        <end position="91"/>
    </location>
</feature>
<evidence type="ECO:0000313" key="3">
    <source>
        <dbReference type="Proteomes" id="UP000092993"/>
    </source>
</evidence>
<accession>A0A1C7LTQ7</accession>
<reference evidence="2 3" key="1">
    <citation type="submission" date="2016-03" db="EMBL/GenBank/DDBJ databases">
        <title>Whole genome sequencing of Grifola frondosa 9006-11.</title>
        <authorList>
            <person name="Min B."/>
            <person name="Park H."/>
            <person name="Kim J.-G."/>
            <person name="Cho H."/>
            <person name="Oh Y.-L."/>
            <person name="Kong W.-S."/>
            <person name="Choi I.-G."/>
        </authorList>
    </citation>
    <scope>NUCLEOTIDE SEQUENCE [LARGE SCALE GENOMIC DNA]</scope>
    <source>
        <strain evidence="2 3">9006-11</strain>
    </source>
</reference>
<dbReference type="EMBL" id="LUGG01000023">
    <property type="protein sequence ID" value="OBZ67556.1"/>
    <property type="molecule type" value="Genomic_DNA"/>
</dbReference>
<evidence type="ECO:0000256" key="1">
    <source>
        <dbReference type="SAM" id="MobiDB-lite"/>
    </source>
</evidence>
<dbReference type="AlphaFoldDB" id="A0A1C7LTQ7"/>
<comment type="caution">
    <text evidence="2">The sequence shown here is derived from an EMBL/GenBank/DDBJ whole genome shotgun (WGS) entry which is preliminary data.</text>
</comment>
<evidence type="ECO:0000313" key="2">
    <source>
        <dbReference type="EMBL" id="OBZ67556.1"/>
    </source>
</evidence>
<keyword evidence="3" id="KW-1185">Reference proteome</keyword>
<feature type="compositionally biased region" description="Basic and acidic residues" evidence="1">
    <location>
        <begin position="77"/>
        <end position="87"/>
    </location>
</feature>
<gene>
    <name evidence="2" type="ORF">A0H81_12426</name>
</gene>